<dbReference type="PANTHER" id="PTHR43441:SF2">
    <property type="entry name" value="FAMILY ACETYLTRANSFERASE, PUTATIVE (AFU_ORTHOLOGUE AFUA_7G00850)-RELATED"/>
    <property type="match status" value="1"/>
</dbReference>
<organism evidence="2">
    <name type="scientific">Planktothricoides raciborskii GIHE-MW2</name>
    <dbReference type="NCBI Taxonomy" id="2792601"/>
    <lineage>
        <taxon>Bacteria</taxon>
        <taxon>Bacillati</taxon>
        <taxon>Cyanobacteriota</taxon>
        <taxon>Cyanophyceae</taxon>
        <taxon>Oscillatoriophycideae</taxon>
        <taxon>Oscillatoriales</taxon>
        <taxon>Oscillatoriaceae</taxon>
        <taxon>Planktothricoides</taxon>
    </lineage>
</organism>
<sequence length="251" mass="28392">MTVNRLILHQGRSLTLVRTCPDDAPLLFEKMYSQYEFMRLFRLNDRAETVEQVRQKLIQRSRSNPAETGYLECLIIHKIHGAIGIIAATDYSPLHQKAELLVGIFDKKYRSISLGVEACLLMGDLIFNAYHLHRFYAYSYGYNHPAHAALTAGGFELEGIMKEHLYDPVSQQYVDMHIYGMNETQMRQNPRIASLSKRLVGRDITQPLTAPLPPPDESKIPNLSHVQQPPLFVKSGAIGRISDPLTGRSTG</sequence>
<dbReference type="PANTHER" id="PTHR43441">
    <property type="entry name" value="RIBOSOMAL-PROTEIN-SERINE ACETYLTRANSFERASE"/>
    <property type="match status" value="1"/>
</dbReference>
<dbReference type="GO" id="GO:1990189">
    <property type="term" value="F:protein N-terminal-serine acetyltransferase activity"/>
    <property type="evidence" value="ECO:0007669"/>
    <property type="project" value="TreeGrafter"/>
</dbReference>
<dbReference type="InterPro" id="IPR051908">
    <property type="entry name" value="Ribosomal_N-acetyltransferase"/>
</dbReference>
<dbReference type="GO" id="GO:0005737">
    <property type="term" value="C:cytoplasm"/>
    <property type="evidence" value="ECO:0007669"/>
    <property type="project" value="TreeGrafter"/>
</dbReference>
<dbReference type="SUPFAM" id="SSF55729">
    <property type="entry name" value="Acyl-CoA N-acyltransferases (Nat)"/>
    <property type="match status" value="1"/>
</dbReference>
<dbReference type="GO" id="GO:0008999">
    <property type="term" value="F:protein-N-terminal-alanine acetyltransferase activity"/>
    <property type="evidence" value="ECO:0007669"/>
    <property type="project" value="TreeGrafter"/>
</dbReference>
<gene>
    <name evidence="2" type="ORF">ABWT76_003607</name>
</gene>
<keyword evidence="2" id="KW-0808">Transferase</keyword>
<proteinExistence type="predicted"/>
<dbReference type="InterPro" id="IPR016181">
    <property type="entry name" value="Acyl_CoA_acyltransferase"/>
</dbReference>
<dbReference type="InterPro" id="IPR000182">
    <property type="entry name" value="GNAT_dom"/>
</dbReference>
<name>A0AAU8J8Q7_9CYAN</name>
<evidence type="ECO:0000259" key="1">
    <source>
        <dbReference type="Pfam" id="PF13302"/>
    </source>
</evidence>
<evidence type="ECO:0000313" key="2">
    <source>
        <dbReference type="EMBL" id="XCM34963.1"/>
    </source>
</evidence>
<dbReference type="RefSeq" id="WP_354634730.1">
    <property type="nucleotide sequence ID" value="NZ_CP159837.1"/>
</dbReference>
<protein>
    <submittedName>
        <fullName evidence="2">GNAT family protein</fullName>
        <ecNumber evidence="2">2.-.-.-</ecNumber>
    </submittedName>
</protein>
<reference evidence="2" key="1">
    <citation type="submission" date="2024-07" db="EMBL/GenBank/DDBJ databases">
        <authorList>
            <person name="Kim Y.J."/>
            <person name="Jeong J.Y."/>
        </authorList>
    </citation>
    <scope>NUCLEOTIDE SEQUENCE</scope>
    <source>
        <strain evidence="2">GIHE-MW2</strain>
    </source>
</reference>
<dbReference type="AlphaFoldDB" id="A0AAU8J8Q7"/>
<dbReference type="Gene3D" id="3.40.630.30">
    <property type="match status" value="1"/>
</dbReference>
<dbReference type="EC" id="2.-.-.-" evidence="2"/>
<dbReference type="Pfam" id="PF13302">
    <property type="entry name" value="Acetyltransf_3"/>
    <property type="match status" value="1"/>
</dbReference>
<dbReference type="EMBL" id="CP159837">
    <property type="protein sequence ID" value="XCM34963.1"/>
    <property type="molecule type" value="Genomic_DNA"/>
</dbReference>
<feature type="domain" description="N-acetyltransferase" evidence="1">
    <location>
        <begin position="14"/>
        <end position="156"/>
    </location>
</feature>
<accession>A0AAU8J8Q7</accession>